<dbReference type="SUPFAM" id="SSF52540">
    <property type="entry name" value="P-loop containing nucleoside triphosphate hydrolases"/>
    <property type="match status" value="1"/>
</dbReference>
<evidence type="ECO:0000313" key="6">
    <source>
        <dbReference type="EMBL" id="CUP83063.1"/>
    </source>
</evidence>
<comment type="similarity">
    <text evidence="1">Belongs to the GSP E family.</text>
</comment>
<dbReference type="GO" id="GO:0005886">
    <property type="term" value="C:plasma membrane"/>
    <property type="evidence" value="ECO:0007669"/>
    <property type="project" value="TreeGrafter"/>
</dbReference>
<dbReference type="InterPro" id="IPR007831">
    <property type="entry name" value="T2SS_GspE_N"/>
</dbReference>
<evidence type="ECO:0000256" key="2">
    <source>
        <dbReference type="ARBA" id="ARBA00022741"/>
    </source>
</evidence>
<dbReference type="EMBL" id="CZBO01000001">
    <property type="protein sequence ID" value="CUP83063.1"/>
    <property type="molecule type" value="Genomic_DNA"/>
</dbReference>
<dbReference type="Gene3D" id="3.40.50.300">
    <property type="entry name" value="P-loop containing nucleotide triphosphate hydrolases"/>
    <property type="match status" value="1"/>
</dbReference>
<protein>
    <submittedName>
        <fullName evidence="6">Type IV fimbrial assembly protein PilB</fullName>
    </submittedName>
</protein>
<dbReference type="SUPFAM" id="SSF160246">
    <property type="entry name" value="EspE N-terminal domain-like"/>
    <property type="match status" value="1"/>
</dbReference>
<evidence type="ECO:0000256" key="4">
    <source>
        <dbReference type="SAM" id="Coils"/>
    </source>
</evidence>
<dbReference type="Proteomes" id="UP000095563">
    <property type="component" value="Unassembled WGS sequence"/>
</dbReference>
<feature type="coiled-coil region" evidence="4">
    <location>
        <begin position="143"/>
        <end position="174"/>
    </location>
</feature>
<organism evidence="6 7">
    <name type="scientific">Clostridium baratii</name>
    <dbReference type="NCBI Taxonomy" id="1561"/>
    <lineage>
        <taxon>Bacteria</taxon>
        <taxon>Bacillati</taxon>
        <taxon>Bacillota</taxon>
        <taxon>Clostridia</taxon>
        <taxon>Eubacteriales</taxon>
        <taxon>Clostridiaceae</taxon>
        <taxon>Clostridium</taxon>
    </lineage>
</organism>
<accession>A0A174RC96</accession>
<evidence type="ECO:0000256" key="1">
    <source>
        <dbReference type="ARBA" id="ARBA00006611"/>
    </source>
</evidence>
<dbReference type="Pfam" id="PF00437">
    <property type="entry name" value="T2SSE"/>
    <property type="match status" value="1"/>
</dbReference>
<dbReference type="AlphaFoldDB" id="A0A174RC96"/>
<dbReference type="InterPro" id="IPR037257">
    <property type="entry name" value="T2SS_E_N_sf"/>
</dbReference>
<name>A0A174RC96_9CLOT</name>
<dbReference type="InterPro" id="IPR027417">
    <property type="entry name" value="P-loop_NTPase"/>
</dbReference>
<evidence type="ECO:0000259" key="5">
    <source>
        <dbReference type="PROSITE" id="PS00662"/>
    </source>
</evidence>
<dbReference type="CDD" id="cd01129">
    <property type="entry name" value="PulE-GspE-like"/>
    <property type="match status" value="1"/>
</dbReference>
<dbReference type="GO" id="GO:0016887">
    <property type="term" value="F:ATP hydrolysis activity"/>
    <property type="evidence" value="ECO:0007669"/>
    <property type="project" value="TreeGrafter"/>
</dbReference>
<sequence length="558" mass="62645">MKNKKRLGDLLVELGYITQKQVDEAIKIQKSTSKRLGRIFVEQGLITEESLMNLLELQLGIPRIDLESIDVDMTAVTTISEGLAKKYNLIPVKFNNGNLVIAMSDPLNVFAEEDVALSSGYKVEIGIASEEEIRNAIAKYYSRDFMEKAAAKLNEEKINENKDDEDEIKEENSSPAVKLIDRIIENAVRNKVSDIHIEPQKNNIVIRYRIDGRLKKQFEAPKEPLNSMVTRIKLLSGMDISERRIPQDGKILSEIDGKEIDLRVSILPSINGENLVIRILDKTAFDLSKVNLGLTHRDIHILDDITKKTYGMLLVTGPTGSGKTSTLYSLLRDLKNEENNIITLEDPVEYSVEGIVQVNVNTKAGLTFSSGLRAILRQDPDIIMVGEIRDEETATMAMRSAITGHTVLSTLHTNDAASTIIRLLDMEIPPYLICSSLTGVVAQRLSRKLCDNCKEEYLASSYEKELLGVSNREEVKLYKAVGCSKCSESGYKGRTGIFEIMVISQKIKEMIYKRENISEIRKQAIKEGMRTLFESGRNLVLDGKTSINELMRITVINE</sequence>
<evidence type="ECO:0000313" key="7">
    <source>
        <dbReference type="Proteomes" id="UP000095563"/>
    </source>
</evidence>
<dbReference type="PANTHER" id="PTHR30258">
    <property type="entry name" value="TYPE II SECRETION SYSTEM PROTEIN GSPE-RELATED"/>
    <property type="match status" value="1"/>
</dbReference>
<gene>
    <name evidence="6" type="primary">epsE_1</name>
    <name evidence="6" type="ORF">ERS852568_00956</name>
</gene>
<dbReference type="Gene3D" id="3.30.300.160">
    <property type="entry name" value="Type II secretion system, protein E, N-terminal domain"/>
    <property type="match status" value="1"/>
</dbReference>
<dbReference type="PANTHER" id="PTHR30258:SF1">
    <property type="entry name" value="PROTEIN TRANSPORT PROTEIN HOFB HOMOLOG"/>
    <property type="match status" value="1"/>
</dbReference>
<proteinExistence type="inferred from homology"/>
<dbReference type="GO" id="GO:0005524">
    <property type="term" value="F:ATP binding"/>
    <property type="evidence" value="ECO:0007669"/>
    <property type="project" value="UniProtKB-KW"/>
</dbReference>
<dbReference type="PROSITE" id="PS00662">
    <property type="entry name" value="T2SP_E"/>
    <property type="match status" value="1"/>
</dbReference>
<feature type="domain" description="Bacterial type II secretion system protein E" evidence="5">
    <location>
        <begin position="376"/>
        <end position="390"/>
    </location>
</feature>
<evidence type="ECO:0000256" key="3">
    <source>
        <dbReference type="ARBA" id="ARBA00022840"/>
    </source>
</evidence>
<dbReference type="Pfam" id="PF05157">
    <property type="entry name" value="MshEN"/>
    <property type="match status" value="1"/>
</dbReference>
<dbReference type="FunFam" id="3.30.300.160:FF:000002">
    <property type="entry name" value="Type II secretion system protein E"/>
    <property type="match status" value="1"/>
</dbReference>
<keyword evidence="2" id="KW-0547">Nucleotide-binding</keyword>
<reference evidence="6 7" key="1">
    <citation type="submission" date="2015-09" db="EMBL/GenBank/DDBJ databases">
        <authorList>
            <consortium name="Pathogen Informatics"/>
        </authorList>
    </citation>
    <scope>NUCLEOTIDE SEQUENCE [LARGE SCALE GENOMIC DNA]</scope>
    <source>
        <strain evidence="6 7">2789STDY5834956</strain>
    </source>
</reference>
<dbReference type="InterPro" id="IPR001482">
    <property type="entry name" value="T2SS/T4SS_dom"/>
</dbReference>
<keyword evidence="4" id="KW-0175">Coiled coil</keyword>
<dbReference type="FunFam" id="3.40.50.300:FF:000398">
    <property type="entry name" value="Type IV pilus assembly ATPase PilB"/>
    <property type="match status" value="1"/>
</dbReference>
<keyword evidence="3" id="KW-0067">ATP-binding</keyword>
<dbReference type="Gene3D" id="3.30.450.90">
    <property type="match status" value="1"/>
</dbReference>
<dbReference type="RefSeq" id="WP_055206949.1">
    <property type="nucleotide sequence ID" value="NZ_CZBO01000001.1"/>
</dbReference>